<feature type="domain" description="DUF1707" evidence="2">
    <location>
        <begin position="10"/>
        <end position="62"/>
    </location>
</feature>
<evidence type="ECO:0000259" key="2">
    <source>
        <dbReference type="Pfam" id="PF08044"/>
    </source>
</evidence>
<protein>
    <recommendedName>
        <fullName evidence="2">DUF1707 domain-containing protein</fullName>
    </recommendedName>
</protein>
<proteinExistence type="predicted"/>
<reference evidence="3" key="1">
    <citation type="submission" date="2023-02" db="EMBL/GenBank/DDBJ databases">
        <title>Nocardiopsis ansamitocini NBRC 112285.</title>
        <authorList>
            <person name="Ichikawa N."/>
            <person name="Sato H."/>
            <person name="Tonouchi N."/>
        </authorList>
    </citation>
    <scope>NUCLEOTIDE SEQUENCE</scope>
    <source>
        <strain evidence="3">NBRC 112285</strain>
    </source>
</reference>
<sequence>MTVSESSPELRASDGDRDLVAKRLQEHFAQGRLDSDEFNSRLGSVYRARTAQELALVTEDLPERDLADLPGLVAGSPAGARQGGLLRDPALVIPWLTWAGVNTLCFSIWLMVYLGGGTHYPWFLWVAIPWGVVMLFVTAGVVALNRGHDPQS</sequence>
<comment type="caution">
    <text evidence="3">The sequence shown here is derived from an EMBL/GenBank/DDBJ whole genome shotgun (WGS) entry which is preliminary data.</text>
</comment>
<dbReference type="PANTHER" id="PTHR40763">
    <property type="entry name" value="MEMBRANE PROTEIN-RELATED"/>
    <property type="match status" value="1"/>
</dbReference>
<evidence type="ECO:0000313" key="3">
    <source>
        <dbReference type="EMBL" id="GLU49315.1"/>
    </source>
</evidence>
<feature type="transmembrane region" description="Helical" evidence="1">
    <location>
        <begin position="91"/>
        <end position="116"/>
    </location>
</feature>
<dbReference type="InterPro" id="IPR012551">
    <property type="entry name" value="DUF1707_SHOCT-like"/>
</dbReference>
<dbReference type="Pfam" id="PF08044">
    <property type="entry name" value="DUF1707"/>
    <property type="match status" value="1"/>
</dbReference>
<dbReference type="PANTHER" id="PTHR40763:SF4">
    <property type="entry name" value="DUF1707 DOMAIN-CONTAINING PROTEIN"/>
    <property type="match status" value="1"/>
</dbReference>
<dbReference type="Proteomes" id="UP001165092">
    <property type="component" value="Unassembled WGS sequence"/>
</dbReference>
<dbReference type="AlphaFoldDB" id="A0A9W6P858"/>
<keyword evidence="1" id="KW-0472">Membrane</keyword>
<gene>
    <name evidence="3" type="ORF">Nans01_36660</name>
</gene>
<accession>A0A9W6P858</accession>
<evidence type="ECO:0000313" key="4">
    <source>
        <dbReference type="Proteomes" id="UP001165092"/>
    </source>
</evidence>
<keyword evidence="1" id="KW-0812">Transmembrane</keyword>
<evidence type="ECO:0000256" key="1">
    <source>
        <dbReference type="SAM" id="Phobius"/>
    </source>
</evidence>
<keyword evidence="1" id="KW-1133">Transmembrane helix</keyword>
<organism evidence="3 4">
    <name type="scientific">Nocardiopsis ansamitocini</name>
    <dbReference type="NCBI Taxonomy" id="1670832"/>
    <lineage>
        <taxon>Bacteria</taxon>
        <taxon>Bacillati</taxon>
        <taxon>Actinomycetota</taxon>
        <taxon>Actinomycetes</taxon>
        <taxon>Streptosporangiales</taxon>
        <taxon>Nocardiopsidaceae</taxon>
        <taxon>Nocardiopsis</taxon>
    </lineage>
</organism>
<name>A0A9W6P858_9ACTN</name>
<feature type="transmembrane region" description="Helical" evidence="1">
    <location>
        <begin position="122"/>
        <end position="144"/>
    </location>
</feature>
<dbReference type="EMBL" id="BSQG01000006">
    <property type="protein sequence ID" value="GLU49315.1"/>
    <property type="molecule type" value="Genomic_DNA"/>
</dbReference>
<keyword evidence="4" id="KW-1185">Reference proteome</keyword>